<accession>A0ABN7S1E1</accession>
<dbReference type="Proteomes" id="UP001158576">
    <property type="component" value="Chromosome PAR"/>
</dbReference>
<proteinExistence type="predicted"/>
<dbReference type="EMBL" id="OU015568">
    <property type="protein sequence ID" value="CAG5087010.1"/>
    <property type="molecule type" value="Genomic_DNA"/>
</dbReference>
<feature type="coiled-coil region" evidence="1">
    <location>
        <begin position="263"/>
        <end position="328"/>
    </location>
</feature>
<protein>
    <submittedName>
        <fullName evidence="2">Oidioi.mRNA.OKI2018_I69.PAR.g11436.t1.cds</fullName>
    </submittedName>
</protein>
<organism evidence="2 3">
    <name type="scientific">Oikopleura dioica</name>
    <name type="common">Tunicate</name>
    <dbReference type="NCBI Taxonomy" id="34765"/>
    <lineage>
        <taxon>Eukaryota</taxon>
        <taxon>Metazoa</taxon>
        <taxon>Chordata</taxon>
        <taxon>Tunicata</taxon>
        <taxon>Appendicularia</taxon>
        <taxon>Copelata</taxon>
        <taxon>Oikopleuridae</taxon>
        <taxon>Oikopleura</taxon>
    </lineage>
</organism>
<name>A0ABN7S1E1_OIKDI</name>
<evidence type="ECO:0000313" key="2">
    <source>
        <dbReference type="EMBL" id="CAG5087010.1"/>
    </source>
</evidence>
<feature type="coiled-coil region" evidence="1">
    <location>
        <begin position="156"/>
        <end position="223"/>
    </location>
</feature>
<evidence type="ECO:0000256" key="1">
    <source>
        <dbReference type="SAM" id="Coils"/>
    </source>
</evidence>
<keyword evidence="3" id="KW-1185">Reference proteome</keyword>
<gene>
    <name evidence="2" type="ORF">OKIOD_LOCUS2994</name>
</gene>
<keyword evidence="1" id="KW-0175">Coiled coil</keyword>
<reference evidence="2 3" key="1">
    <citation type="submission" date="2021-04" db="EMBL/GenBank/DDBJ databases">
        <authorList>
            <person name="Bliznina A."/>
        </authorList>
    </citation>
    <scope>NUCLEOTIDE SEQUENCE [LARGE SCALE GENOMIC DNA]</scope>
</reference>
<evidence type="ECO:0000313" key="3">
    <source>
        <dbReference type="Proteomes" id="UP001158576"/>
    </source>
</evidence>
<sequence length="353" mass="40677">MFSMNASTFADNRDLMHPNDLISPKTIPGFKVYQASNGSVVKLTDVMKKFKPQIEHHNKKESYIAFIAFVNVKHFYDSDKQLFNFNFLKIKGKVEPVVPTYYVDILSKTEKGPVEKKILDITYPEGYEETPELLVAKNSYIRCATRKETEMQLMMMEFTQKQMEMENQSLRKQLEEMQLSYNARIDSSNEFIRRLNEKHEEQNAKKIIKIAELEDKIVVLEETNYTLKNGLFCDNGMHKHLFEMEKSVTERLKKEVTNLNKGISRKTAAFAEISSENEKLKRERDGLEIKNIELKKNVTGVSKTVEKLKQENSKLKAEKETLSSNEKEISTCPATTALSAWKLTTLTSATDAA</sequence>